<feature type="domain" description="CheW-like" evidence="5">
    <location>
        <begin position="1"/>
        <end position="140"/>
    </location>
</feature>
<accession>D9S1H0</accession>
<gene>
    <name evidence="6" type="ordered locus">Toce_0470</name>
</gene>
<dbReference type="PANTHER" id="PTHR22617:SF23">
    <property type="entry name" value="CHEMOTAXIS PROTEIN CHEW"/>
    <property type="match status" value="1"/>
</dbReference>
<evidence type="ECO:0000256" key="3">
    <source>
        <dbReference type="ARBA" id="ARBA00022490"/>
    </source>
</evidence>
<dbReference type="HOGENOM" id="CLU_048995_3_1_9"/>
<dbReference type="Proteomes" id="UP000000272">
    <property type="component" value="Chromosome"/>
</dbReference>
<organism evidence="6 7">
    <name type="scientific">Thermosediminibacter oceani (strain ATCC BAA-1034 / DSM 16646 / JW/IW-1228P)</name>
    <dbReference type="NCBI Taxonomy" id="555079"/>
    <lineage>
        <taxon>Bacteria</taxon>
        <taxon>Bacillati</taxon>
        <taxon>Bacillota</taxon>
        <taxon>Clostridia</taxon>
        <taxon>Thermosediminibacterales</taxon>
        <taxon>Thermosediminibacteraceae</taxon>
        <taxon>Thermosediminibacter</taxon>
    </lineage>
</organism>
<dbReference type="GO" id="GO:0007165">
    <property type="term" value="P:signal transduction"/>
    <property type="evidence" value="ECO:0007669"/>
    <property type="project" value="InterPro"/>
</dbReference>
<dbReference type="EMBL" id="CP002131">
    <property type="protein sequence ID" value="ADL07247.1"/>
    <property type="molecule type" value="Genomic_DNA"/>
</dbReference>
<protein>
    <recommendedName>
        <fullName evidence="2">Chemotaxis protein CheW</fullName>
    </recommendedName>
</protein>
<dbReference type="InterPro" id="IPR039315">
    <property type="entry name" value="CheW"/>
</dbReference>
<keyword evidence="3" id="KW-0963">Cytoplasm</keyword>
<dbReference type="RefSeq" id="WP_013275297.1">
    <property type="nucleotide sequence ID" value="NC_014377.1"/>
</dbReference>
<dbReference type="GO" id="GO:0005829">
    <property type="term" value="C:cytosol"/>
    <property type="evidence" value="ECO:0007669"/>
    <property type="project" value="TreeGrafter"/>
</dbReference>
<dbReference type="FunFam" id="2.40.50.180:FF:000002">
    <property type="entry name" value="Chemotaxis protein CheW"/>
    <property type="match status" value="1"/>
</dbReference>
<dbReference type="SUPFAM" id="SSF50341">
    <property type="entry name" value="CheW-like"/>
    <property type="match status" value="1"/>
</dbReference>
<reference evidence="6 7" key="1">
    <citation type="journal article" date="2010" name="Stand. Genomic Sci.">
        <title>Complete genome sequence of Thermosediminibacter oceani type strain (JW/IW-1228P).</title>
        <authorList>
            <person name="Pitluck S."/>
            <person name="Yasawong M."/>
            <person name="Munk C."/>
            <person name="Nolan M."/>
            <person name="Lapidus A."/>
            <person name="Lucas S."/>
            <person name="Glavina Del Rio T."/>
            <person name="Tice H."/>
            <person name="Cheng J.F."/>
            <person name="Bruce D."/>
            <person name="Detter C."/>
            <person name="Tapia R."/>
            <person name="Han C."/>
            <person name="Goodwin L."/>
            <person name="Liolios K."/>
            <person name="Ivanova N."/>
            <person name="Mavromatis K."/>
            <person name="Mikhailova N."/>
            <person name="Pati A."/>
            <person name="Chen A."/>
            <person name="Palaniappan K."/>
            <person name="Land M."/>
            <person name="Hauser L."/>
            <person name="Chang Y.J."/>
            <person name="Jeffries C.D."/>
            <person name="Rohde M."/>
            <person name="Spring S."/>
            <person name="Sikorski J."/>
            <person name="Goker M."/>
            <person name="Woyke T."/>
            <person name="Bristow J."/>
            <person name="Eisen J.A."/>
            <person name="Markowitz V."/>
            <person name="Hugenholtz P."/>
            <person name="Kyrpides N.C."/>
            <person name="Klenk H.P."/>
        </authorList>
    </citation>
    <scope>NUCLEOTIDE SEQUENCE [LARGE SCALE GENOMIC DNA]</scope>
    <source>
        <strain evidence="7">ATCC BAA-1034 / DSM 16646 / JW/IW-1228P</strain>
    </source>
</reference>
<dbReference type="SMART" id="SM00260">
    <property type="entry name" value="CheW"/>
    <property type="match status" value="1"/>
</dbReference>
<dbReference type="Pfam" id="PF01584">
    <property type="entry name" value="CheW"/>
    <property type="match status" value="1"/>
</dbReference>
<evidence type="ECO:0000256" key="4">
    <source>
        <dbReference type="ARBA" id="ARBA00022500"/>
    </source>
</evidence>
<evidence type="ECO:0000256" key="1">
    <source>
        <dbReference type="ARBA" id="ARBA00004496"/>
    </source>
</evidence>
<proteinExistence type="predicted"/>
<dbReference type="eggNOG" id="COG0835">
    <property type="taxonomic scope" value="Bacteria"/>
</dbReference>
<dbReference type="PROSITE" id="PS50851">
    <property type="entry name" value="CHEW"/>
    <property type="match status" value="1"/>
</dbReference>
<evidence type="ECO:0000256" key="2">
    <source>
        <dbReference type="ARBA" id="ARBA00021483"/>
    </source>
</evidence>
<dbReference type="Gene3D" id="2.30.30.40">
    <property type="entry name" value="SH3 Domains"/>
    <property type="match status" value="1"/>
</dbReference>
<sequence length="158" mass="17817">MRQVVVFGLGKELYGIDIFDLQEIIRMMEITHIPRAPHFIEGVINLRGRIIPVIDLKKRFGLADGEITRDSRIIVVNIDETTAGLIVDYVTEVAALEEEDLEKPPEALTIDARFIHGLAKMGDNIVILIKTSEILNVAEKDQLKNFSKEDTYEKAEGN</sequence>
<evidence type="ECO:0000313" key="7">
    <source>
        <dbReference type="Proteomes" id="UP000000272"/>
    </source>
</evidence>
<dbReference type="STRING" id="555079.Toce_0470"/>
<dbReference type="PANTHER" id="PTHR22617">
    <property type="entry name" value="CHEMOTAXIS SENSOR HISTIDINE KINASE-RELATED"/>
    <property type="match status" value="1"/>
</dbReference>
<evidence type="ECO:0000313" key="6">
    <source>
        <dbReference type="EMBL" id="ADL07247.1"/>
    </source>
</evidence>
<evidence type="ECO:0000259" key="5">
    <source>
        <dbReference type="PROSITE" id="PS50851"/>
    </source>
</evidence>
<comment type="subcellular location">
    <subcellularLocation>
        <location evidence="1">Cytoplasm</location>
    </subcellularLocation>
</comment>
<dbReference type="InterPro" id="IPR002545">
    <property type="entry name" value="CheW-lke_dom"/>
</dbReference>
<dbReference type="KEGG" id="toc:Toce_0470"/>
<dbReference type="GO" id="GO:0006935">
    <property type="term" value="P:chemotaxis"/>
    <property type="evidence" value="ECO:0007669"/>
    <property type="project" value="UniProtKB-KW"/>
</dbReference>
<keyword evidence="4" id="KW-0145">Chemotaxis</keyword>
<keyword evidence="7" id="KW-1185">Reference proteome</keyword>
<name>D9S1H0_THEOJ</name>
<dbReference type="Gene3D" id="2.40.50.180">
    <property type="entry name" value="CheA-289, Domain 4"/>
    <property type="match status" value="1"/>
</dbReference>
<dbReference type="CDD" id="cd00732">
    <property type="entry name" value="CheW"/>
    <property type="match status" value="1"/>
</dbReference>
<dbReference type="AlphaFoldDB" id="D9S1H0"/>
<dbReference type="InterPro" id="IPR036061">
    <property type="entry name" value="CheW-like_dom_sf"/>
</dbReference>